<keyword evidence="3" id="KW-1185">Reference proteome</keyword>
<evidence type="ECO:0000313" key="2">
    <source>
        <dbReference type="EMBL" id="KUP91947.1"/>
    </source>
</evidence>
<dbReference type="Gene3D" id="2.40.128.130">
    <property type="entry name" value="Autotransporter beta-domain"/>
    <property type="match status" value="1"/>
</dbReference>
<dbReference type="InterPro" id="IPR036709">
    <property type="entry name" value="Autotransporte_beta_dom_sf"/>
</dbReference>
<organism evidence="2 3">
    <name type="scientific">Tritonibacter horizontis</name>
    <dbReference type="NCBI Taxonomy" id="1768241"/>
    <lineage>
        <taxon>Bacteria</taxon>
        <taxon>Pseudomonadati</taxon>
        <taxon>Pseudomonadota</taxon>
        <taxon>Alphaproteobacteria</taxon>
        <taxon>Rhodobacterales</taxon>
        <taxon>Paracoccaceae</taxon>
        <taxon>Tritonibacter</taxon>
    </lineage>
</organism>
<evidence type="ECO:0000256" key="1">
    <source>
        <dbReference type="SAM" id="SignalP"/>
    </source>
</evidence>
<protein>
    <submittedName>
        <fullName evidence="2">Uncharacterized protein</fullName>
    </submittedName>
</protein>
<evidence type="ECO:0000313" key="3">
    <source>
        <dbReference type="Proteomes" id="UP000068382"/>
    </source>
</evidence>
<proteinExistence type="predicted"/>
<accession>A0A132BVW1</accession>
<reference evidence="2 3" key="1">
    <citation type="submission" date="2015-12" db="EMBL/GenBank/DDBJ databases">
        <title>Genome sequence of the marine Rhodobacteraceae strain O3.65, Candidatus Tritonibacter horizontis.</title>
        <authorList>
            <person name="Poehlein A."/>
            <person name="Giebel H.A."/>
            <person name="Voget S."/>
            <person name="Brinkhoff T."/>
        </authorList>
    </citation>
    <scope>NUCLEOTIDE SEQUENCE [LARGE SCALE GENOMIC DNA]</scope>
    <source>
        <strain evidence="2 3">O3.65</strain>
    </source>
</reference>
<dbReference type="RefSeq" id="WP_068245968.1">
    <property type="nucleotide sequence ID" value="NZ_LPUY01000082.1"/>
</dbReference>
<comment type="caution">
    <text evidence="2">The sequence shown here is derived from an EMBL/GenBank/DDBJ whole genome shotgun (WGS) entry which is preliminary data.</text>
</comment>
<dbReference type="EMBL" id="LPUY01000082">
    <property type="protein sequence ID" value="KUP91947.1"/>
    <property type="molecule type" value="Genomic_DNA"/>
</dbReference>
<keyword evidence="1" id="KW-0732">Signal</keyword>
<sequence>MKNFLKRGAAALSLVVAASQAVADAPPQGAPQLPQSLRGMIALAQSGLLPEYFSNDQFGTVQSRIADMRVTVASAHSPGAPQTGYKDGGRALVFPLSYMKILKDGKSALRFSLASTMTDGDPGQVEIDADIQRVDVQYLRFLSTGTMLSFGAFGELSKAEVIGAGDLERKGFGLRADLLHQISDHWGLAARAEFSFGQSKGALNTPFGLLTRSQGDDRLYLQALMVGQYRKADLAAVPQGWVLHPQIGLQFQRSFIEETTDSFGNVVSGAVGKTESYGTMIAKLRLQKEAGIGQWAPGMHIGLEHELVNDLDEYVDEPTYGLFGLTLSRQMSRNARLDVIYTLHHGLKGNRSHDTLVASLSFAF</sequence>
<dbReference type="Proteomes" id="UP000068382">
    <property type="component" value="Unassembled WGS sequence"/>
</dbReference>
<dbReference type="OrthoDB" id="6193670at2"/>
<gene>
    <name evidence="2" type="ORF">TRIHO_32510</name>
</gene>
<dbReference type="AlphaFoldDB" id="A0A132BVW1"/>
<dbReference type="SUPFAM" id="SSF103515">
    <property type="entry name" value="Autotransporter"/>
    <property type="match status" value="1"/>
</dbReference>
<feature type="signal peptide" evidence="1">
    <location>
        <begin position="1"/>
        <end position="23"/>
    </location>
</feature>
<name>A0A132BVW1_9RHOB</name>
<feature type="chain" id="PRO_5007288612" evidence="1">
    <location>
        <begin position="24"/>
        <end position="364"/>
    </location>
</feature>